<accession>A0AAW5R7H5</accession>
<proteinExistence type="predicted"/>
<dbReference type="InterPro" id="IPR036388">
    <property type="entry name" value="WH-like_DNA-bd_sf"/>
</dbReference>
<dbReference type="EMBL" id="JALIDZ010000017">
    <property type="protein sequence ID" value="MCT8974903.1"/>
    <property type="molecule type" value="Genomic_DNA"/>
</dbReference>
<dbReference type="GO" id="GO:0003677">
    <property type="term" value="F:DNA binding"/>
    <property type="evidence" value="ECO:0007669"/>
    <property type="project" value="UniProtKB-KW"/>
</dbReference>
<dbReference type="GO" id="GO:0003700">
    <property type="term" value="F:DNA-binding transcription factor activity"/>
    <property type="evidence" value="ECO:0007669"/>
    <property type="project" value="InterPro"/>
</dbReference>
<dbReference type="AlphaFoldDB" id="A0AAW5R7H5"/>
<dbReference type="InterPro" id="IPR011991">
    <property type="entry name" value="ArsR-like_HTH"/>
</dbReference>
<evidence type="ECO:0000256" key="1">
    <source>
        <dbReference type="ARBA" id="ARBA00023015"/>
    </source>
</evidence>
<dbReference type="SUPFAM" id="SSF46785">
    <property type="entry name" value="Winged helix' DNA-binding domain"/>
    <property type="match status" value="1"/>
</dbReference>
<keyword evidence="3" id="KW-0804">Transcription</keyword>
<evidence type="ECO:0000313" key="5">
    <source>
        <dbReference type="EMBL" id="MCT8974903.1"/>
    </source>
</evidence>
<dbReference type="InterPro" id="IPR036390">
    <property type="entry name" value="WH_DNA-bd_sf"/>
</dbReference>
<dbReference type="CDD" id="cd00090">
    <property type="entry name" value="HTH_ARSR"/>
    <property type="match status" value="1"/>
</dbReference>
<dbReference type="RefSeq" id="WP_261618490.1">
    <property type="nucleotide sequence ID" value="NZ_JALIDZ010000017.1"/>
</dbReference>
<dbReference type="PANTHER" id="PTHR43132:SF2">
    <property type="entry name" value="ARSENICAL RESISTANCE OPERON REPRESSOR ARSR-RELATED"/>
    <property type="match status" value="1"/>
</dbReference>
<evidence type="ECO:0000259" key="4">
    <source>
        <dbReference type="PROSITE" id="PS50987"/>
    </source>
</evidence>
<dbReference type="InterPro" id="IPR051011">
    <property type="entry name" value="Metal_resp_trans_reg"/>
</dbReference>
<dbReference type="SMART" id="SM00418">
    <property type="entry name" value="HTH_ARSR"/>
    <property type="match status" value="1"/>
</dbReference>
<comment type="caution">
    <text evidence="5">The sequence shown here is derived from an EMBL/GenBank/DDBJ whole genome shotgun (WGS) entry which is preliminary data.</text>
</comment>
<gene>
    <name evidence="5" type="ORF">MUB46_23845</name>
</gene>
<dbReference type="PROSITE" id="PS50987">
    <property type="entry name" value="HTH_ARSR_2"/>
    <property type="match status" value="1"/>
</dbReference>
<evidence type="ECO:0000256" key="2">
    <source>
        <dbReference type="ARBA" id="ARBA00023125"/>
    </source>
</evidence>
<dbReference type="Gene3D" id="1.10.10.10">
    <property type="entry name" value="Winged helix-like DNA-binding domain superfamily/Winged helix DNA-binding domain"/>
    <property type="match status" value="1"/>
</dbReference>
<evidence type="ECO:0000313" key="6">
    <source>
        <dbReference type="Proteomes" id="UP001320898"/>
    </source>
</evidence>
<reference evidence="5 6" key="1">
    <citation type="submission" date="2022-04" db="EMBL/GenBank/DDBJ databases">
        <authorList>
            <person name="Ye Y.-Q."/>
            <person name="Du Z.-J."/>
        </authorList>
    </citation>
    <scope>NUCLEOTIDE SEQUENCE [LARGE SCALE GENOMIC DNA]</scope>
    <source>
        <strain evidence="5 6">A6E488</strain>
    </source>
</reference>
<name>A0AAW5R7H5_9HYPH</name>
<dbReference type="PANTHER" id="PTHR43132">
    <property type="entry name" value="ARSENICAL RESISTANCE OPERON REPRESSOR ARSR-RELATED"/>
    <property type="match status" value="1"/>
</dbReference>
<sequence length="120" mass="13055">MDHEAAVTRLAALGQTHRLTLFRTLMRAGPSGMPAGALARACDLRPSAFTFHVAQLEQAGLVTSWRRGRNIFYAVAIEEMRRLMVHLTEDCCDGHPEICGGLSDAIAQNCADSPVCEVTE</sequence>
<feature type="domain" description="HTH arsR-type" evidence="4">
    <location>
        <begin position="1"/>
        <end position="95"/>
    </location>
</feature>
<protein>
    <submittedName>
        <fullName evidence="5">Helix-turn-helix domain-containing protein</fullName>
    </submittedName>
</protein>
<evidence type="ECO:0000256" key="3">
    <source>
        <dbReference type="ARBA" id="ARBA00023163"/>
    </source>
</evidence>
<keyword evidence="6" id="KW-1185">Reference proteome</keyword>
<dbReference type="InterPro" id="IPR001845">
    <property type="entry name" value="HTH_ArsR_DNA-bd_dom"/>
</dbReference>
<dbReference type="Proteomes" id="UP001320898">
    <property type="component" value="Unassembled WGS sequence"/>
</dbReference>
<keyword evidence="2" id="KW-0238">DNA-binding</keyword>
<dbReference type="Pfam" id="PF12840">
    <property type="entry name" value="HTH_20"/>
    <property type="match status" value="1"/>
</dbReference>
<keyword evidence="1" id="KW-0805">Transcription regulation</keyword>
<organism evidence="5 6">
    <name type="scientific">Microbaculum marinisediminis</name>
    <dbReference type="NCBI Taxonomy" id="2931392"/>
    <lineage>
        <taxon>Bacteria</taxon>
        <taxon>Pseudomonadati</taxon>
        <taxon>Pseudomonadota</taxon>
        <taxon>Alphaproteobacteria</taxon>
        <taxon>Hyphomicrobiales</taxon>
        <taxon>Tepidamorphaceae</taxon>
        <taxon>Microbaculum</taxon>
    </lineage>
</organism>